<feature type="domain" description="Rieske" evidence="7">
    <location>
        <begin position="57"/>
        <end position="163"/>
    </location>
</feature>
<evidence type="ECO:0000256" key="6">
    <source>
        <dbReference type="ARBA" id="ARBA00023014"/>
    </source>
</evidence>
<dbReference type="Pfam" id="PF00848">
    <property type="entry name" value="Ring_hydroxyl_A"/>
    <property type="match status" value="1"/>
</dbReference>
<protein>
    <submittedName>
        <fullName evidence="8">Unannotated protein</fullName>
    </submittedName>
</protein>
<dbReference type="Gene3D" id="3.90.380.10">
    <property type="entry name" value="Naphthalene 1,2-dioxygenase Alpha Subunit, Chain A, domain 1"/>
    <property type="match status" value="2"/>
</dbReference>
<reference evidence="8" key="1">
    <citation type="submission" date="2020-05" db="EMBL/GenBank/DDBJ databases">
        <authorList>
            <person name="Chiriac C."/>
            <person name="Salcher M."/>
            <person name="Ghai R."/>
            <person name="Kavagutti S V."/>
        </authorList>
    </citation>
    <scope>NUCLEOTIDE SEQUENCE</scope>
</reference>
<dbReference type="AlphaFoldDB" id="A0A6J6S413"/>
<keyword evidence="4" id="KW-0560">Oxidoreductase</keyword>
<dbReference type="PANTHER" id="PTHR43756">
    <property type="entry name" value="CHOLINE MONOOXYGENASE, CHLOROPLASTIC"/>
    <property type="match status" value="1"/>
</dbReference>
<dbReference type="GO" id="GO:0016491">
    <property type="term" value="F:oxidoreductase activity"/>
    <property type="evidence" value="ECO:0007669"/>
    <property type="project" value="UniProtKB-KW"/>
</dbReference>
<dbReference type="InterPro" id="IPR036922">
    <property type="entry name" value="Rieske_2Fe-2S_sf"/>
</dbReference>
<dbReference type="SUPFAM" id="SSF50022">
    <property type="entry name" value="ISP domain"/>
    <property type="match status" value="1"/>
</dbReference>
<evidence type="ECO:0000256" key="3">
    <source>
        <dbReference type="ARBA" id="ARBA00022723"/>
    </source>
</evidence>
<evidence type="ECO:0000256" key="5">
    <source>
        <dbReference type="ARBA" id="ARBA00023004"/>
    </source>
</evidence>
<dbReference type="EMBL" id="CAEZYK010000075">
    <property type="protein sequence ID" value="CAB4729443.1"/>
    <property type="molecule type" value="Genomic_DNA"/>
</dbReference>
<dbReference type="SUPFAM" id="SSF55961">
    <property type="entry name" value="Bet v1-like"/>
    <property type="match status" value="1"/>
</dbReference>
<dbReference type="EMBL" id="CAFBMM010000074">
    <property type="protein sequence ID" value="CAB4913067.1"/>
    <property type="molecule type" value="Genomic_DNA"/>
</dbReference>
<dbReference type="EMBL" id="CAFBOF010000032">
    <property type="protein sequence ID" value="CAB4983171.1"/>
    <property type="molecule type" value="Genomic_DNA"/>
</dbReference>
<evidence type="ECO:0000256" key="4">
    <source>
        <dbReference type="ARBA" id="ARBA00023002"/>
    </source>
</evidence>
<evidence type="ECO:0000259" key="7">
    <source>
        <dbReference type="PROSITE" id="PS51296"/>
    </source>
</evidence>
<evidence type="ECO:0000256" key="1">
    <source>
        <dbReference type="ARBA" id="ARBA00001962"/>
    </source>
</evidence>
<dbReference type="PROSITE" id="PS51296">
    <property type="entry name" value="RIESKE"/>
    <property type="match status" value="1"/>
</dbReference>
<keyword evidence="3" id="KW-0479">Metal-binding</keyword>
<evidence type="ECO:0000313" key="9">
    <source>
        <dbReference type="EMBL" id="CAB4913067.1"/>
    </source>
</evidence>
<keyword evidence="2" id="KW-0001">2Fe-2S</keyword>
<proteinExistence type="predicted"/>
<name>A0A6J6S413_9ZZZZ</name>
<keyword evidence="5" id="KW-0408">Iron</keyword>
<accession>A0A6J6S413</accession>
<dbReference type="InterPro" id="IPR015879">
    <property type="entry name" value="Ring_hydroxy_dOase_asu_C_dom"/>
</dbReference>
<organism evidence="8">
    <name type="scientific">freshwater metagenome</name>
    <dbReference type="NCBI Taxonomy" id="449393"/>
    <lineage>
        <taxon>unclassified sequences</taxon>
        <taxon>metagenomes</taxon>
        <taxon>ecological metagenomes</taxon>
    </lineage>
</organism>
<dbReference type="GO" id="GO:0005506">
    <property type="term" value="F:iron ion binding"/>
    <property type="evidence" value="ECO:0007669"/>
    <property type="project" value="InterPro"/>
</dbReference>
<evidence type="ECO:0000313" key="8">
    <source>
        <dbReference type="EMBL" id="CAB4729443.1"/>
    </source>
</evidence>
<sequence>MTKLAQDDNKFTPAPLDKKDLDRSLAPLGEAVMLPAAAYTDPQVLAWERTNIFDSGWVMAAHGSSLTNVGDQVGVALGNESVVVSLSQDKSYCALANVCRHRGHELLAVGEKACRPALRCPYHGWVYDLDGRLRHATGGDDLNKEEFSLLPRRVDTKWGWIFVNANGQAAPLSDALAGLDEVLAPYGIENLVSIAHHEYEVAANWKVVHENYQECLHCPRIHPELSRVSPPDSGDNIAPGPTWVGGWMDLAPTATTMSMDGQAIAPCFPGLSAASQRRVAYFALFPNLLVSAHPDYVLTHRLEPLATNRTRIVCEWLVAPESAADPNFDPTAAIEIWDRTNQQDWRACESVQRGLESPAYVPGPLLDREDAVARVVEWFARTYSGRSPVESRAK</sequence>
<gene>
    <name evidence="8" type="ORF">UFOPK2683_01181</name>
    <name evidence="9" type="ORF">UFOPK3605_01252</name>
    <name evidence="10" type="ORF">UFOPK3897_01236</name>
    <name evidence="11" type="ORF">UFOPK4121_01647</name>
</gene>
<dbReference type="GO" id="GO:0051537">
    <property type="term" value="F:2 iron, 2 sulfur cluster binding"/>
    <property type="evidence" value="ECO:0007669"/>
    <property type="project" value="UniProtKB-KW"/>
</dbReference>
<dbReference type="EMBL" id="CAFBPQ010000094">
    <property type="protein sequence ID" value="CAB5033596.1"/>
    <property type="molecule type" value="Genomic_DNA"/>
</dbReference>
<dbReference type="PRINTS" id="PR00090">
    <property type="entry name" value="RNGDIOXGNASE"/>
</dbReference>
<evidence type="ECO:0000313" key="11">
    <source>
        <dbReference type="EMBL" id="CAB5033596.1"/>
    </source>
</evidence>
<dbReference type="Pfam" id="PF00355">
    <property type="entry name" value="Rieske"/>
    <property type="match status" value="1"/>
</dbReference>
<evidence type="ECO:0000256" key="2">
    <source>
        <dbReference type="ARBA" id="ARBA00022714"/>
    </source>
</evidence>
<dbReference type="PANTHER" id="PTHR43756:SF5">
    <property type="entry name" value="CHOLINE MONOOXYGENASE, CHLOROPLASTIC"/>
    <property type="match status" value="1"/>
</dbReference>
<dbReference type="CDD" id="cd08884">
    <property type="entry name" value="RHO_alpha_C_GbcA-like"/>
    <property type="match status" value="1"/>
</dbReference>
<comment type="cofactor">
    <cofactor evidence="1">
        <name>Fe cation</name>
        <dbReference type="ChEBI" id="CHEBI:24875"/>
    </cofactor>
</comment>
<dbReference type="InterPro" id="IPR017941">
    <property type="entry name" value="Rieske_2Fe-2S"/>
</dbReference>
<evidence type="ECO:0000313" key="10">
    <source>
        <dbReference type="EMBL" id="CAB4983171.1"/>
    </source>
</evidence>
<dbReference type="Gene3D" id="2.102.10.10">
    <property type="entry name" value="Rieske [2Fe-2S] iron-sulphur domain"/>
    <property type="match status" value="1"/>
</dbReference>
<dbReference type="InterPro" id="IPR001663">
    <property type="entry name" value="Rng_hydr_dOase-A"/>
</dbReference>
<dbReference type="CDD" id="cd03469">
    <property type="entry name" value="Rieske_RO_Alpha_N"/>
    <property type="match status" value="1"/>
</dbReference>
<keyword evidence="6" id="KW-0411">Iron-sulfur</keyword>